<accession>A0A0E9USL0</accession>
<sequence length="16" mass="1977">MSLFYDVVTKFSFFVF</sequence>
<reference evidence="1" key="1">
    <citation type="submission" date="2014-11" db="EMBL/GenBank/DDBJ databases">
        <authorList>
            <person name="Amaro Gonzalez C."/>
        </authorList>
    </citation>
    <scope>NUCLEOTIDE SEQUENCE</scope>
</reference>
<evidence type="ECO:0000313" key="1">
    <source>
        <dbReference type="EMBL" id="JAH68210.1"/>
    </source>
</evidence>
<protein>
    <submittedName>
        <fullName evidence="1">Uncharacterized protein</fullName>
    </submittedName>
</protein>
<name>A0A0E9USL0_ANGAN</name>
<reference evidence="1" key="2">
    <citation type="journal article" date="2015" name="Fish Shellfish Immunol.">
        <title>Early steps in the European eel (Anguilla anguilla)-Vibrio vulnificus interaction in the gills: Role of the RtxA13 toxin.</title>
        <authorList>
            <person name="Callol A."/>
            <person name="Pajuelo D."/>
            <person name="Ebbesson L."/>
            <person name="Teles M."/>
            <person name="MacKenzie S."/>
            <person name="Amaro C."/>
        </authorList>
    </citation>
    <scope>NUCLEOTIDE SEQUENCE</scope>
</reference>
<organism evidence="1">
    <name type="scientific">Anguilla anguilla</name>
    <name type="common">European freshwater eel</name>
    <name type="synonym">Muraena anguilla</name>
    <dbReference type="NCBI Taxonomy" id="7936"/>
    <lineage>
        <taxon>Eukaryota</taxon>
        <taxon>Metazoa</taxon>
        <taxon>Chordata</taxon>
        <taxon>Craniata</taxon>
        <taxon>Vertebrata</taxon>
        <taxon>Euteleostomi</taxon>
        <taxon>Actinopterygii</taxon>
        <taxon>Neopterygii</taxon>
        <taxon>Teleostei</taxon>
        <taxon>Anguilliformes</taxon>
        <taxon>Anguillidae</taxon>
        <taxon>Anguilla</taxon>
    </lineage>
</organism>
<dbReference type="EMBL" id="GBXM01040367">
    <property type="protein sequence ID" value="JAH68210.1"/>
    <property type="molecule type" value="Transcribed_RNA"/>
</dbReference>
<dbReference type="AlphaFoldDB" id="A0A0E9USL0"/>
<proteinExistence type="predicted"/>